<sequence>MARAQMKYDLDVSVLNLDHLIKLKSCQNECIRRVFDHLTALCIGPNTKLLSARRPLITQYPILWLPMARCERSRVLR</sequence>
<keyword evidence="2" id="KW-1185">Reference proteome</keyword>
<accession>A0A9P7BVB4</accession>
<evidence type="ECO:0000313" key="2">
    <source>
        <dbReference type="Proteomes" id="UP000716291"/>
    </source>
</evidence>
<dbReference type="Proteomes" id="UP000716291">
    <property type="component" value="Unassembled WGS sequence"/>
</dbReference>
<dbReference type="AlphaFoldDB" id="A0A9P7BVB4"/>
<protein>
    <submittedName>
        <fullName evidence="1">Uncharacterized protein</fullName>
    </submittedName>
</protein>
<proteinExistence type="predicted"/>
<dbReference type="OrthoDB" id="10269742at2759"/>
<organism evidence="1 2">
    <name type="scientific">Rhizopus oryzae</name>
    <name type="common">Mucormycosis agent</name>
    <name type="synonym">Rhizopus arrhizus var. delemar</name>
    <dbReference type="NCBI Taxonomy" id="64495"/>
    <lineage>
        <taxon>Eukaryota</taxon>
        <taxon>Fungi</taxon>
        <taxon>Fungi incertae sedis</taxon>
        <taxon>Mucoromycota</taxon>
        <taxon>Mucoromycotina</taxon>
        <taxon>Mucoromycetes</taxon>
        <taxon>Mucorales</taxon>
        <taxon>Mucorineae</taxon>
        <taxon>Rhizopodaceae</taxon>
        <taxon>Rhizopus</taxon>
    </lineage>
</organism>
<comment type="caution">
    <text evidence="1">The sequence shown here is derived from an EMBL/GenBank/DDBJ whole genome shotgun (WGS) entry which is preliminary data.</text>
</comment>
<evidence type="ECO:0000313" key="1">
    <source>
        <dbReference type="EMBL" id="KAG1312420.1"/>
    </source>
</evidence>
<name>A0A9P7BVB4_RHIOR</name>
<gene>
    <name evidence="1" type="ORF">G6F64_003035</name>
</gene>
<dbReference type="EMBL" id="JAANQT010000283">
    <property type="protein sequence ID" value="KAG1312420.1"/>
    <property type="molecule type" value="Genomic_DNA"/>
</dbReference>
<reference evidence="1" key="1">
    <citation type="journal article" date="2020" name="Microb. Genom.">
        <title>Genetic diversity of clinical and environmental Mucorales isolates obtained from an investigation of mucormycosis cases among solid organ transplant recipients.</title>
        <authorList>
            <person name="Nguyen M.H."/>
            <person name="Kaul D."/>
            <person name="Muto C."/>
            <person name="Cheng S.J."/>
            <person name="Richter R.A."/>
            <person name="Bruno V.M."/>
            <person name="Liu G."/>
            <person name="Beyhan S."/>
            <person name="Sundermann A.J."/>
            <person name="Mounaud S."/>
            <person name="Pasculle A.W."/>
            <person name="Nierman W.C."/>
            <person name="Driscoll E."/>
            <person name="Cumbie R."/>
            <person name="Clancy C.J."/>
            <person name="Dupont C.L."/>
        </authorList>
    </citation>
    <scope>NUCLEOTIDE SEQUENCE</scope>
    <source>
        <strain evidence="1">GL11</strain>
    </source>
</reference>